<sequence length="156" mass="17637">MKMDDVRNVPTYLKFETTFGCTFGGLILGFIFPPFWLLMFVGVALLFARLFWEIKHPMTKEQKEQLKIERAKAKEEFRKSRNEFKKAMAEARAVKCPYCKSTDVEFMVQQRKSFSIGKAAAGTIMTGGVGALAGFAGKKGKKEWHCKNCGAVFTTK</sequence>
<feature type="coiled-coil region" evidence="1">
    <location>
        <begin position="56"/>
        <end position="90"/>
    </location>
</feature>
<keyword evidence="1" id="KW-0175">Coiled coil</keyword>
<evidence type="ECO:0000313" key="4">
    <source>
        <dbReference type="Proteomes" id="UP000000371"/>
    </source>
</evidence>
<feature type="transmembrane region" description="Helical" evidence="2">
    <location>
        <begin position="35"/>
        <end position="52"/>
    </location>
</feature>
<dbReference type="RefSeq" id="NP_695080.1">
    <property type="nucleotide sequence ID" value="NC_004303.1"/>
</dbReference>
<keyword evidence="2" id="KW-1133">Transmembrane helix</keyword>
<dbReference type="GeneID" id="955630"/>
<keyword evidence="2" id="KW-0472">Membrane</keyword>
<name>O34033_BPO12</name>
<evidence type="ECO:0000313" key="3">
    <source>
        <dbReference type="EMBL" id="AAC79518.1"/>
    </source>
</evidence>
<dbReference type="EMBL" id="U88974">
    <property type="protein sequence ID" value="AAC79518.1"/>
    <property type="molecule type" value="Genomic_DNA"/>
</dbReference>
<evidence type="ECO:0000256" key="1">
    <source>
        <dbReference type="SAM" id="Coils"/>
    </source>
</evidence>
<keyword evidence="4" id="KW-1185">Reference proteome</keyword>
<dbReference type="Proteomes" id="UP000000371">
    <property type="component" value="Segment"/>
</dbReference>
<dbReference type="OrthoDB" id="41367at10239"/>
<protein>
    <submittedName>
        <fullName evidence="3">ORF2</fullName>
    </submittedName>
</protein>
<reference evidence="3 4" key="1">
    <citation type="journal article" date="1997" name="Microbiology">
        <title>Sequence analysis and characterization of phi O1205, a temperate bacteriophage infecting Streptococcus thermophilus CNRZ1205.</title>
        <authorList>
            <person name="Stanley E."/>
            <person name="Fitzgerald G.F."/>
            <person name="Le Marrec C."/>
            <person name="Fayard B."/>
            <person name="van Sinderen D."/>
        </authorList>
    </citation>
    <scope>NUCLEOTIDE SEQUENCE</scope>
    <source>
        <strain evidence="3 4">CNRZ1205</strain>
    </source>
</reference>
<dbReference type="KEGG" id="vg:955630"/>
<proteinExistence type="predicted"/>
<accession>O34033</accession>
<keyword evidence="2" id="KW-0812">Transmembrane</keyword>
<organismHost>
    <name type="scientific">Streptococcus thermophilus</name>
    <dbReference type="NCBI Taxonomy" id="1308"/>
</organismHost>
<organism evidence="3 4">
    <name type="scientific">Streptococcus phage O1205</name>
    <name type="common">Streptococcus bacteriophage phi-O1205</name>
    <dbReference type="NCBI Taxonomy" id="85154"/>
    <lineage>
        <taxon>Viruses</taxon>
        <taxon>Duplodnaviria</taxon>
        <taxon>Heunggongvirae</taxon>
        <taxon>Uroviricota</taxon>
        <taxon>Caudoviricetes</taxon>
        <taxon>Aliceevansviridae</taxon>
        <taxon>Brussowvirus</taxon>
    </lineage>
</organism>
<evidence type="ECO:0000256" key="2">
    <source>
        <dbReference type="SAM" id="Phobius"/>
    </source>
</evidence>
<dbReference type="PIR" id="T13290">
    <property type="entry name" value="T13290"/>
</dbReference>